<feature type="chain" id="PRO_5039609996" description="Lipoprotein" evidence="2">
    <location>
        <begin position="22"/>
        <end position="193"/>
    </location>
</feature>
<keyword evidence="2" id="KW-0732">Signal</keyword>
<reference evidence="3" key="2">
    <citation type="submission" date="2021-09" db="EMBL/GenBank/DDBJ databases">
        <authorList>
            <person name="Gilroy R."/>
        </authorList>
    </citation>
    <scope>NUCLEOTIDE SEQUENCE</scope>
    <source>
        <strain evidence="3">ChiBcec21-2208</strain>
    </source>
</reference>
<organism evidence="3 4">
    <name type="scientific">Subdoligranulum variabile</name>
    <dbReference type="NCBI Taxonomy" id="214851"/>
    <lineage>
        <taxon>Bacteria</taxon>
        <taxon>Bacillati</taxon>
        <taxon>Bacillota</taxon>
        <taxon>Clostridia</taxon>
        <taxon>Eubacteriales</taxon>
        <taxon>Oscillospiraceae</taxon>
        <taxon>Subdoligranulum</taxon>
    </lineage>
</organism>
<feature type="region of interest" description="Disordered" evidence="1">
    <location>
        <begin position="24"/>
        <end position="58"/>
    </location>
</feature>
<reference evidence="3" key="1">
    <citation type="journal article" date="2021" name="PeerJ">
        <title>Extensive microbial diversity within the chicken gut microbiome revealed by metagenomics and culture.</title>
        <authorList>
            <person name="Gilroy R."/>
            <person name="Ravi A."/>
            <person name="Getino M."/>
            <person name="Pursley I."/>
            <person name="Horton D.L."/>
            <person name="Alikhan N.F."/>
            <person name="Baker D."/>
            <person name="Gharbi K."/>
            <person name="Hall N."/>
            <person name="Watson M."/>
            <person name="Adriaenssens E.M."/>
            <person name="Foster-Nyarko E."/>
            <person name="Jarju S."/>
            <person name="Secka A."/>
            <person name="Antonio M."/>
            <person name="Oren A."/>
            <person name="Chaudhuri R.R."/>
            <person name="La Ragione R."/>
            <person name="Hildebrand F."/>
            <person name="Pallen M.J."/>
        </authorList>
    </citation>
    <scope>NUCLEOTIDE SEQUENCE</scope>
    <source>
        <strain evidence="3">ChiBcec21-2208</strain>
    </source>
</reference>
<gene>
    <name evidence="3" type="ORF">K8V20_01895</name>
</gene>
<accession>A0A921LN11</accession>
<sequence>MKKILSVLLALSMACSLAACAGGSSSSEASSEATSEAVSSEAAATEEEAVPAEQDAPQLDAVASGEVMNYDQYMAADLDTEVTIQAYVQAKQSWWEDKATVYLQDQDGGYFAYDMACSEEDYEKLTEGTCIRVTGYKTEWSGEVEIMDGTFEFVDGADTFVSMPLDVTELLGTDELIYSQNQRVAFKGLTVAP</sequence>
<dbReference type="EMBL" id="DYVE01000056">
    <property type="protein sequence ID" value="HJG27387.1"/>
    <property type="molecule type" value="Genomic_DNA"/>
</dbReference>
<protein>
    <recommendedName>
        <fullName evidence="5">Lipoprotein</fullName>
    </recommendedName>
</protein>
<feature type="compositionally biased region" description="Low complexity" evidence="1">
    <location>
        <begin position="24"/>
        <end position="43"/>
    </location>
</feature>
<evidence type="ECO:0000256" key="1">
    <source>
        <dbReference type="SAM" id="MobiDB-lite"/>
    </source>
</evidence>
<comment type="caution">
    <text evidence="3">The sequence shown here is derived from an EMBL/GenBank/DDBJ whole genome shotgun (WGS) entry which is preliminary data.</text>
</comment>
<feature type="signal peptide" evidence="2">
    <location>
        <begin position="1"/>
        <end position="21"/>
    </location>
</feature>
<evidence type="ECO:0000313" key="3">
    <source>
        <dbReference type="EMBL" id="HJG27387.1"/>
    </source>
</evidence>
<name>A0A921LN11_9FIRM</name>
<evidence type="ECO:0000256" key="2">
    <source>
        <dbReference type="SAM" id="SignalP"/>
    </source>
</evidence>
<dbReference type="Proteomes" id="UP000782880">
    <property type="component" value="Unassembled WGS sequence"/>
</dbReference>
<dbReference type="PROSITE" id="PS51257">
    <property type="entry name" value="PROKAR_LIPOPROTEIN"/>
    <property type="match status" value="1"/>
</dbReference>
<feature type="non-terminal residue" evidence="3">
    <location>
        <position position="193"/>
    </location>
</feature>
<proteinExistence type="predicted"/>
<dbReference type="AlphaFoldDB" id="A0A921LN11"/>
<evidence type="ECO:0000313" key="4">
    <source>
        <dbReference type="Proteomes" id="UP000782880"/>
    </source>
</evidence>
<evidence type="ECO:0008006" key="5">
    <source>
        <dbReference type="Google" id="ProtNLM"/>
    </source>
</evidence>